<proteinExistence type="predicted"/>
<dbReference type="EMBL" id="NQMQ01000014">
    <property type="protein sequence ID" value="PAJ69464.1"/>
    <property type="molecule type" value="Genomic_DNA"/>
</dbReference>
<dbReference type="Proteomes" id="UP000215771">
    <property type="component" value="Unassembled WGS sequence"/>
</dbReference>
<dbReference type="EMBL" id="NSGO01000003">
    <property type="protein sequence ID" value="PAT06642.1"/>
    <property type="molecule type" value="Genomic_DNA"/>
</dbReference>
<gene>
    <name evidence="1" type="ORF">CIG21_07770</name>
    <name evidence="3" type="ORF">CKJ80_09600</name>
    <name evidence="2" type="ORF">CKJ81_04270</name>
</gene>
<evidence type="ECO:0000313" key="5">
    <source>
        <dbReference type="Proteomes" id="UP000218041"/>
    </source>
</evidence>
<protein>
    <submittedName>
        <fullName evidence="1">Uncharacterized protein</fullName>
    </submittedName>
</protein>
<name>A0A269PCI9_9CORY</name>
<dbReference type="EMBL" id="NSGP01000015">
    <property type="protein sequence ID" value="PAT09727.1"/>
    <property type="molecule type" value="Genomic_DNA"/>
</dbReference>
<evidence type="ECO:0000313" key="4">
    <source>
        <dbReference type="Proteomes" id="UP000215771"/>
    </source>
</evidence>
<dbReference type="RefSeq" id="WP_095277752.1">
    <property type="nucleotide sequence ID" value="NZ_CP047655.1"/>
</dbReference>
<dbReference type="AlphaFoldDB" id="A0A269PCI9"/>
<accession>A0A269PCI9</accession>
<reference evidence="1 4" key="2">
    <citation type="submission" date="2017-08" db="EMBL/GenBank/DDBJ databases">
        <authorList>
            <person name="de Groot N.N."/>
        </authorList>
    </citation>
    <scope>NUCLEOTIDE SEQUENCE [LARGE SCALE GENOMIC DNA]</scope>
    <source>
        <strain evidence="1 4">NBT06-6</strain>
    </source>
</reference>
<sequence length="386" mass="42390">MAIAQWETNAGGAPLQIQAEVAPRFFRPEDEEQAEFAQALVDAVREAADEYTGSEELPTEYPDEAVESLAHTLNGIGELREALDEGISPAEAMLRLNRIDQELARLSELDPRFVPARYFARRGWIAAGDFDLGAVEQVCAELPGLLPAPEQTDEGLAFHASLWTEDPAPELEVYAEVADIMAAVTLRTDGPAFGVLRALAAVPERMLDALPGLPPASFYAEAAYAKQVSDLRFTDAFQEDNAYRRLVIDALAQSLRFLAAHSPRYEFPLKMADVVDRMAERTEPEALGLDALMGLLEHIQSWLPRAVNDLVPPWWFGEDNEDTIEGLVASLTADQYVRMVAVMDASAGQLTDEGLPDRAAFQAIPVDDLTMEMLAAENVTLFAEEL</sequence>
<reference evidence="5 6" key="1">
    <citation type="submission" date="2017-08" db="EMBL/GenBank/DDBJ databases">
        <title>Whole genome sequences of 6 clinical strains closest to Corynebacterium imitans.</title>
        <authorList>
            <person name="Bernier A.-M."/>
            <person name="Burdz T."/>
            <person name="Bernard K."/>
        </authorList>
    </citation>
    <scope>NUCLEOTIDE SEQUENCE [LARGE SCALE GENOMIC DNA]</scope>
    <source>
        <strain evidence="3 5">NML92-0415</strain>
        <strain evidence="2 6">NML93-0607</strain>
    </source>
</reference>
<evidence type="ECO:0000313" key="2">
    <source>
        <dbReference type="EMBL" id="PAT06642.1"/>
    </source>
</evidence>
<dbReference type="Proteomes" id="UP000218041">
    <property type="component" value="Unassembled WGS sequence"/>
</dbReference>
<dbReference type="Proteomes" id="UP000218281">
    <property type="component" value="Unassembled WGS sequence"/>
</dbReference>
<comment type="caution">
    <text evidence="1">The sequence shown here is derived from an EMBL/GenBank/DDBJ whole genome shotgun (WGS) entry which is preliminary data.</text>
</comment>
<evidence type="ECO:0000313" key="1">
    <source>
        <dbReference type="EMBL" id="PAJ69464.1"/>
    </source>
</evidence>
<evidence type="ECO:0000313" key="3">
    <source>
        <dbReference type="EMBL" id="PAT09727.1"/>
    </source>
</evidence>
<evidence type="ECO:0000313" key="6">
    <source>
        <dbReference type="Proteomes" id="UP000218281"/>
    </source>
</evidence>
<keyword evidence="6" id="KW-1185">Reference proteome</keyword>
<organism evidence="1 4">
    <name type="scientific">Corynebacterium hadale</name>
    <dbReference type="NCBI Taxonomy" id="2026255"/>
    <lineage>
        <taxon>Bacteria</taxon>
        <taxon>Bacillati</taxon>
        <taxon>Actinomycetota</taxon>
        <taxon>Actinomycetes</taxon>
        <taxon>Mycobacteriales</taxon>
        <taxon>Corynebacteriaceae</taxon>
        <taxon>Corynebacterium</taxon>
    </lineage>
</organism>